<dbReference type="InterPro" id="IPR011047">
    <property type="entry name" value="Quinoprotein_ADH-like_sf"/>
</dbReference>
<name>A0A0G2Y3V5_9VIRU</name>
<protein>
    <submittedName>
        <fullName evidence="3">BTB/POZ domain-containing protein</fullName>
    </submittedName>
</protein>
<evidence type="ECO:0000259" key="2">
    <source>
        <dbReference type="PROSITE" id="PS50097"/>
    </source>
</evidence>
<dbReference type="EMBL" id="KM982402">
    <property type="protein sequence ID" value="AKI80478.1"/>
    <property type="molecule type" value="Genomic_DNA"/>
</dbReference>
<evidence type="ECO:0000313" key="3">
    <source>
        <dbReference type="EMBL" id="AKI80478.1"/>
    </source>
</evidence>
<dbReference type="InterPro" id="IPR011333">
    <property type="entry name" value="SKP1/BTB/POZ_sf"/>
</dbReference>
<dbReference type="Proteomes" id="UP000240461">
    <property type="component" value="Segment"/>
</dbReference>
<accession>A0A0G2Y3V5</accession>
<proteinExistence type="inferred from homology"/>
<comment type="similarity">
    <text evidence="1">Belongs to the mimivirus BTB/WD family.</text>
</comment>
<dbReference type="SUPFAM" id="SSF54695">
    <property type="entry name" value="POZ domain"/>
    <property type="match status" value="1"/>
</dbReference>
<dbReference type="InterPro" id="IPR000210">
    <property type="entry name" value="BTB/POZ_dom"/>
</dbReference>
<reference evidence="3 4" key="1">
    <citation type="submission" date="2014-10" db="EMBL/GenBank/DDBJ databases">
        <title>Pan-genome analysis of Brazilian lineage A amoebal mimiviruses.</title>
        <authorList>
            <person name="Assis F.L."/>
            <person name="Abrahao J.S."/>
            <person name="Kroon E.G."/>
            <person name="Dornas F.P."/>
            <person name="Andrade K.R."/>
            <person name="Borato P.V.M."/>
            <person name="Pilotto M.R."/>
            <person name="Benamar S."/>
            <person name="LaScola B."/>
            <person name="Colson P."/>
        </authorList>
    </citation>
    <scope>NUCLEOTIDE SEQUENCE [LARGE SCALE GENOMIC DNA]</scope>
    <source>
        <strain evidence="3 4">Kroon</strain>
    </source>
</reference>
<dbReference type="KEGG" id="vg:80514276"/>
<keyword evidence="4" id="KW-1185">Reference proteome</keyword>
<dbReference type="Gene3D" id="2.130.10.10">
    <property type="entry name" value="YVTN repeat-like/Quinoprotein amine dehydrogenase"/>
    <property type="match status" value="1"/>
</dbReference>
<evidence type="ECO:0000313" key="4">
    <source>
        <dbReference type="Proteomes" id="UP000240461"/>
    </source>
</evidence>
<organism evidence="3 4">
    <name type="scientific">Acanthamoeba polyphaga mimivirus Kroon</name>
    <dbReference type="NCBI Taxonomy" id="3069720"/>
    <lineage>
        <taxon>Viruses</taxon>
        <taxon>Varidnaviria</taxon>
        <taxon>Bamfordvirae</taxon>
        <taxon>Nucleocytoviricota</taxon>
        <taxon>Megaviricetes</taxon>
        <taxon>Imitervirales</taxon>
        <taxon>Mimiviridae</taxon>
        <taxon>Megamimivirinae</taxon>
        <taxon>Mimivirus</taxon>
        <taxon>Mimivirus lagoaense</taxon>
    </lineage>
</organism>
<feature type="domain" description="BTB" evidence="2">
    <location>
        <begin position="16"/>
        <end position="86"/>
    </location>
</feature>
<dbReference type="InterPro" id="IPR015943">
    <property type="entry name" value="WD40/YVTN_repeat-like_dom_sf"/>
</dbReference>
<sequence length="498" mass="58544">MSLQKHGLLFNNNKFSDCKLILDDGNVQVTLNVHKCLLYMNSLYFQAMFDNFKEQGYSEIKIRVQNSQIATDVIKSFYETSNIINADWQYQLDYAIETKFFGVDYVLDKNIIVPNIYFDLFINKIEIIGYDNTTLNMILNNLPLDYDLDKLPTDFLEGLLASSTEYDIFLSNKHSFYIWSITDNNFTYSKEIPLKLYHSCLDNDKIYRFTEYNTLVCFNRKTDKHESILLYDNDNIIKFDNEGVIYYLPENNQIILSHQENISIGYDFKISLFCLETKQLVRTFHSRNYFGNEIIVQVSVTHDKIILFGQDIQVKKFTTGDSLFTIDENDDGVCIACDPEWNYFAVGSSYYNIGDHKITIYDLSNGYQVKTLNCQDSIHDILWTSKYIIAHDDKNIYFYETNNYELVKKFKYQNRGLIKKMDCFSDSDILYVLINNSKMFLISLDNLENINSDSNILTEDCIEQIGRFNDFKIIKNSTYKKSELIKKTLEKRKHTNKN</sequence>
<dbReference type="PROSITE" id="PS50097">
    <property type="entry name" value="BTB"/>
    <property type="match status" value="1"/>
</dbReference>
<evidence type="ECO:0000256" key="1">
    <source>
        <dbReference type="ARBA" id="ARBA00006497"/>
    </source>
</evidence>
<dbReference type="SUPFAM" id="SSF50998">
    <property type="entry name" value="Quinoprotein alcohol dehydrogenase-like"/>
    <property type="match status" value="1"/>
</dbReference>
<dbReference type="Pfam" id="PF00651">
    <property type="entry name" value="BTB"/>
    <property type="match status" value="1"/>
</dbReference>
<dbReference type="Gene3D" id="3.30.710.10">
    <property type="entry name" value="Potassium Channel Kv1.1, Chain A"/>
    <property type="match status" value="1"/>
</dbReference>